<keyword evidence="6" id="KW-1185">Reference proteome</keyword>
<evidence type="ECO:0000259" key="4">
    <source>
        <dbReference type="Pfam" id="PF10342"/>
    </source>
</evidence>
<dbReference type="PANTHER" id="PTHR35185">
    <property type="entry name" value="SERINE/THREONINE-RICH PROTEIN ADG2-RELATED"/>
    <property type="match status" value="1"/>
</dbReference>
<dbReference type="InterPro" id="IPR018466">
    <property type="entry name" value="Kre9/Knh1-like_N"/>
</dbReference>
<feature type="region of interest" description="Disordered" evidence="2">
    <location>
        <begin position="114"/>
        <end position="158"/>
    </location>
</feature>
<reference evidence="5 6" key="1">
    <citation type="journal article" date="2018" name="Biotechnol. Biofuels">
        <title>Integrative visual omics of the white-rot fungus Polyporus brumalis exposes the biotechnological potential of its oxidative enzymes for delignifying raw plant biomass.</title>
        <authorList>
            <person name="Miyauchi S."/>
            <person name="Rancon A."/>
            <person name="Drula E."/>
            <person name="Hage H."/>
            <person name="Chaduli D."/>
            <person name="Favel A."/>
            <person name="Grisel S."/>
            <person name="Henrissat B."/>
            <person name="Herpoel-Gimbert I."/>
            <person name="Ruiz-Duenas F.J."/>
            <person name="Chevret D."/>
            <person name="Hainaut M."/>
            <person name="Lin J."/>
            <person name="Wang M."/>
            <person name="Pangilinan J."/>
            <person name="Lipzen A."/>
            <person name="Lesage-Meessen L."/>
            <person name="Navarro D."/>
            <person name="Riley R."/>
            <person name="Grigoriev I.V."/>
            <person name="Zhou S."/>
            <person name="Raouche S."/>
            <person name="Rosso M.N."/>
        </authorList>
    </citation>
    <scope>NUCLEOTIDE SEQUENCE [LARGE SCALE GENOMIC DNA]</scope>
    <source>
        <strain evidence="5 6">BRFM 1820</strain>
    </source>
</reference>
<evidence type="ECO:0000256" key="1">
    <source>
        <dbReference type="ARBA" id="ARBA00022729"/>
    </source>
</evidence>
<protein>
    <recommendedName>
        <fullName evidence="4">Yeast cell wall synthesis Kre9/Knh1-like N-terminal domain-containing protein</fullName>
    </recommendedName>
</protein>
<evidence type="ECO:0000313" key="5">
    <source>
        <dbReference type="EMBL" id="RDX41591.1"/>
    </source>
</evidence>
<evidence type="ECO:0000313" key="6">
    <source>
        <dbReference type="Proteomes" id="UP000256964"/>
    </source>
</evidence>
<dbReference type="Pfam" id="PF10342">
    <property type="entry name" value="Kre9_KNH"/>
    <property type="match status" value="1"/>
</dbReference>
<organism evidence="5 6">
    <name type="scientific">Lentinus brumalis</name>
    <dbReference type="NCBI Taxonomy" id="2498619"/>
    <lineage>
        <taxon>Eukaryota</taxon>
        <taxon>Fungi</taxon>
        <taxon>Dikarya</taxon>
        <taxon>Basidiomycota</taxon>
        <taxon>Agaricomycotina</taxon>
        <taxon>Agaricomycetes</taxon>
        <taxon>Polyporales</taxon>
        <taxon>Polyporaceae</taxon>
        <taxon>Lentinus</taxon>
    </lineage>
</organism>
<sequence length="186" mass="18681">MRLLNLAALALPIAVANALSIVSPNENAYWVQNTTNTITWQFSQGDPNPIDIVLVNANNRTLNGPFSIASFQNSSTGTFTVNTSVTLLTGDNYQVQFVNTSNITQVFASSPNFSVKPPGTPPAATSSAASSSSAASGTATSPSSSSGTASATGGASQNGAMSLSTSQGVFGVIAACGVASLSALLL</sequence>
<dbReference type="Proteomes" id="UP000256964">
    <property type="component" value="Unassembled WGS sequence"/>
</dbReference>
<dbReference type="InterPro" id="IPR052479">
    <property type="entry name" value="GPI-anchor_Adhesion_Reg"/>
</dbReference>
<feature type="domain" description="Yeast cell wall synthesis Kre9/Knh1-like N-terminal" evidence="4">
    <location>
        <begin position="23"/>
        <end position="115"/>
    </location>
</feature>
<feature type="signal peptide" evidence="3">
    <location>
        <begin position="1"/>
        <end position="18"/>
    </location>
</feature>
<feature type="compositionally biased region" description="Low complexity" evidence="2">
    <location>
        <begin position="122"/>
        <end position="155"/>
    </location>
</feature>
<dbReference type="PANTHER" id="PTHR35185:SF1">
    <property type="entry name" value="UPF0619 GPI-ANCHORED MEMBRANE PROTEIN C1322.10"/>
    <property type="match status" value="1"/>
</dbReference>
<dbReference type="EMBL" id="KZ857507">
    <property type="protein sequence ID" value="RDX41591.1"/>
    <property type="molecule type" value="Genomic_DNA"/>
</dbReference>
<gene>
    <name evidence="5" type="ORF">OH76DRAFT_1489352</name>
</gene>
<dbReference type="AlphaFoldDB" id="A0A371CMT3"/>
<dbReference type="STRING" id="139420.A0A371CMT3"/>
<name>A0A371CMT3_9APHY</name>
<proteinExistence type="predicted"/>
<dbReference type="OrthoDB" id="5420143at2759"/>
<feature type="chain" id="PRO_5016621857" description="Yeast cell wall synthesis Kre9/Knh1-like N-terminal domain-containing protein" evidence="3">
    <location>
        <begin position="19"/>
        <end position="186"/>
    </location>
</feature>
<evidence type="ECO:0000256" key="3">
    <source>
        <dbReference type="SAM" id="SignalP"/>
    </source>
</evidence>
<evidence type="ECO:0000256" key="2">
    <source>
        <dbReference type="SAM" id="MobiDB-lite"/>
    </source>
</evidence>
<accession>A0A371CMT3</accession>
<keyword evidence="1 3" id="KW-0732">Signal</keyword>